<reference evidence="1 2" key="1">
    <citation type="submission" date="2020-04" db="EMBL/GenBank/DDBJ databases">
        <title>Draft genome of Leeia sp. IMCC25680.</title>
        <authorList>
            <person name="Song J."/>
            <person name="Cho J.-C."/>
        </authorList>
    </citation>
    <scope>NUCLEOTIDE SEQUENCE [LARGE SCALE GENOMIC DNA]</scope>
    <source>
        <strain evidence="1 2">IMCC25680</strain>
    </source>
</reference>
<dbReference type="RefSeq" id="WP_168876129.1">
    <property type="nucleotide sequence ID" value="NZ_JABAIM010000001.1"/>
</dbReference>
<sequence>MSSSAALGRPFKYIANNIDMKIFVIAMSLGLAVPAVWAADYGGYKGVGGMTAYNIPDNVYEYHYDKGFTGVDAMGWDPNLQYAWSRIGAAKTCGIAFDERKVLAALDTRYPQGEVIHKMIGIDFAYLHSKHNPKFCTEERVLELKEMLPLFEAGQFPSKF</sequence>
<dbReference type="Proteomes" id="UP000587991">
    <property type="component" value="Unassembled WGS sequence"/>
</dbReference>
<comment type="caution">
    <text evidence="1">The sequence shown here is derived from an EMBL/GenBank/DDBJ whole genome shotgun (WGS) entry which is preliminary data.</text>
</comment>
<protein>
    <submittedName>
        <fullName evidence="1">Uncharacterized protein</fullName>
    </submittedName>
</protein>
<evidence type="ECO:0000313" key="2">
    <source>
        <dbReference type="Proteomes" id="UP000587991"/>
    </source>
</evidence>
<organism evidence="1 2">
    <name type="scientific">Leeia aquatica</name>
    <dbReference type="NCBI Taxonomy" id="2725557"/>
    <lineage>
        <taxon>Bacteria</taxon>
        <taxon>Pseudomonadati</taxon>
        <taxon>Pseudomonadota</taxon>
        <taxon>Betaproteobacteria</taxon>
        <taxon>Neisseriales</taxon>
        <taxon>Leeiaceae</taxon>
        <taxon>Leeia</taxon>
    </lineage>
</organism>
<accession>A0A847S620</accession>
<evidence type="ECO:0000313" key="1">
    <source>
        <dbReference type="EMBL" id="NLR74517.1"/>
    </source>
</evidence>
<gene>
    <name evidence="1" type="ORF">HF682_05035</name>
</gene>
<proteinExistence type="predicted"/>
<keyword evidence="2" id="KW-1185">Reference proteome</keyword>
<name>A0A847S620_9NEIS</name>
<dbReference type="AlphaFoldDB" id="A0A847S620"/>
<dbReference type="EMBL" id="JABAIM010000001">
    <property type="protein sequence ID" value="NLR74517.1"/>
    <property type="molecule type" value="Genomic_DNA"/>
</dbReference>